<evidence type="ECO:0000313" key="3">
    <source>
        <dbReference type="EMBL" id="CAK0886856.1"/>
    </source>
</evidence>
<feature type="non-terminal residue" evidence="3">
    <location>
        <position position="1"/>
    </location>
</feature>
<sequence length="281" mass="29591">SVQEAPPPFLFYGGSAQELVEKDVEELESEDVARKRGLLAPGVWQAENPVAEVQAFTGGFAAGWRLGELAALEAERADEDAQLESIARLEDAWKLVKARNVALEEQLAGRRRAIAATIYGELGTGTAAAVAGDAKRDDARGGLGEGTGEDEGRTASSTTCTAAPRTSSRGAAVATYLEEFPSALLRGGGEGEVPQETEEKEGILGHEVAELEAQGVEGFVAPEGNSTDEPKERCLLTGEVLQGPRWTPTDLPPDPGEGLLFGDPDARGRRRRAGKSKSAVP</sequence>
<gene>
    <name evidence="3" type="ORF">PCOR1329_LOCUS68097</name>
</gene>
<protein>
    <recommendedName>
        <fullName evidence="5">Fibrous sheath-interacting protein 1</fullName>
    </recommendedName>
</protein>
<evidence type="ECO:0000256" key="1">
    <source>
        <dbReference type="SAM" id="Coils"/>
    </source>
</evidence>
<feature type="region of interest" description="Disordered" evidence="2">
    <location>
        <begin position="133"/>
        <end position="168"/>
    </location>
</feature>
<feature type="coiled-coil region" evidence="1">
    <location>
        <begin position="69"/>
        <end position="106"/>
    </location>
</feature>
<organism evidence="3 4">
    <name type="scientific">Prorocentrum cordatum</name>
    <dbReference type="NCBI Taxonomy" id="2364126"/>
    <lineage>
        <taxon>Eukaryota</taxon>
        <taxon>Sar</taxon>
        <taxon>Alveolata</taxon>
        <taxon>Dinophyceae</taxon>
        <taxon>Prorocentrales</taxon>
        <taxon>Prorocentraceae</taxon>
        <taxon>Prorocentrum</taxon>
    </lineage>
</organism>
<keyword evidence="4" id="KW-1185">Reference proteome</keyword>
<feature type="region of interest" description="Disordered" evidence="2">
    <location>
        <begin position="239"/>
        <end position="281"/>
    </location>
</feature>
<evidence type="ECO:0008006" key="5">
    <source>
        <dbReference type="Google" id="ProtNLM"/>
    </source>
</evidence>
<dbReference type="Proteomes" id="UP001189429">
    <property type="component" value="Unassembled WGS sequence"/>
</dbReference>
<evidence type="ECO:0000256" key="2">
    <source>
        <dbReference type="SAM" id="MobiDB-lite"/>
    </source>
</evidence>
<accession>A0ABN9WN87</accession>
<reference evidence="3" key="1">
    <citation type="submission" date="2023-10" db="EMBL/GenBank/DDBJ databases">
        <authorList>
            <person name="Chen Y."/>
            <person name="Shah S."/>
            <person name="Dougan E. K."/>
            <person name="Thang M."/>
            <person name="Chan C."/>
        </authorList>
    </citation>
    <scope>NUCLEOTIDE SEQUENCE [LARGE SCALE GENOMIC DNA]</scope>
</reference>
<comment type="caution">
    <text evidence="3">The sequence shown here is derived from an EMBL/GenBank/DDBJ whole genome shotgun (WGS) entry which is preliminary data.</text>
</comment>
<name>A0ABN9WN87_9DINO</name>
<proteinExistence type="predicted"/>
<dbReference type="EMBL" id="CAUYUJ010018860">
    <property type="protein sequence ID" value="CAK0886856.1"/>
    <property type="molecule type" value="Genomic_DNA"/>
</dbReference>
<keyword evidence="1" id="KW-0175">Coiled coil</keyword>
<evidence type="ECO:0000313" key="4">
    <source>
        <dbReference type="Proteomes" id="UP001189429"/>
    </source>
</evidence>
<feature type="compositionally biased region" description="Polar residues" evidence="2">
    <location>
        <begin position="156"/>
        <end position="168"/>
    </location>
</feature>